<feature type="region of interest" description="Disordered" evidence="4">
    <location>
        <begin position="1"/>
        <end position="56"/>
    </location>
</feature>
<dbReference type="OrthoDB" id="9784718at2"/>
<dbReference type="InterPro" id="IPR000524">
    <property type="entry name" value="Tscrpt_reg_HTH_GntR"/>
</dbReference>
<dbReference type="GO" id="GO:0003700">
    <property type="term" value="F:DNA-binding transcription factor activity"/>
    <property type="evidence" value="ECO:0007669"/>
    <property type="project" value="InterPro"/>
</dbReference>
<evidence type="ECO:0000313" key="6">
    <source>
        <dbReference type="EMBL" id="SHM29621.1"/>
    </source>
</evidence>
<dbReference type="InterPro" id="IPR008920">
    <property type="entry name" value="TF_FadR/GntR_C"/>
</dbReference>
<dbReference type="Proteomes" id="UP000184440">
    <property type="component" value="Unassembled WGS sequence"/>
</dbReference>
<dbReference type="GO" id="GO:0003677">
    <property type="term" value="F:DNA binding"/>
    <property type="evidence" value="ECO:0007669"/>
    <property type="project" value="UniProtKB-KW"/>
</dbReference>
<keyword evidence="2" id="KW-0238">DNA-binding</keyword>
<dbReference type="SMART" id="SM00345">
    <property type="entry name" value="HTH_GNTR"/>
    <property type="match status" value="1"/>
</dbReference>
<evidence type="ECO:0000313" key="7">
    <source>
        <dbReference type="Proteomes" id="UP000184440"/>
    </source>
</evidence>
<protein>
    <submittedName>
        <fullName evidence="6">Transcriptional regulator, GntR family</fullName>
    </submittedName>
</protein>
<evidence type="ECO:0000256" key="3">
    <source>
        <dbReference type="ARBA" id="ARBA00023163"/>
    </source>
</evidence>
<dbReference type="InterPro" id="IPR036388">
    <property type="entry name" value="WH-like_DNA-bd_sf"/>
</dbReference>
<feature type="domain" description="HTH gntR-type" evidence="5">
    <location>
        <begin position="69"/>
        <end position="137"/>
    </location>
</feature>
<sequence length="289" mass="30188">MAPQAPRPGAGSGAGPQRARPPDRAAPGSGAGPQRARPPDRAAPGSGAGPEPGPDLALARTLFRPVRDGNAFEATVERLATAIRLGAVTDRLPPERELATMLGVSRMTLRDALQALADAGYVTSRRGRGGGTFVRFRLPADQDAHAVARSMGETLTHALDYRRIIEPGAAALAAETTLSAAEQQYLTGCLAEVADATEDAVRRRADSRLHLAIASVTGNAPLIAAVADVQGRLSGLLELIPVLRHNIAHSDAQHAEIVEAILAGDRERAAATMTRHCDGTAALLRGFLR</sequence>
<dbReference type="STRING" id="134849.SAMN05443668_101231"/>
<dbReference type="Gene3D" id="1.20.120.530">
    <property type="entry name" value="GntR ligand-binding domain-like"/>
    <property type="match status" value="1"/>
</dbReference>
<evidence type="ECO:0000256" key="2">
    <source>
        <dbReference type="ARBA" id="ARBA00023125"/>
    </source>
</evidence>
<evidence type="ECO:0000256" key="1">
    <source>
        <dbReference type="ARBA" id="ARBA00023015"/>
    </source>
</evidence>
<dbReference type="AlphaFoldDB" id="A0A1M7HM52"/>
<organism evidence="6 7">
    <name type="scientific">Cryptosporangium aurantiacum</name>
    <dbReference type="NCBI Taxonomy" id="134849"/>
    <lineage>
        <taxon>Bacteria</taxon>
        <taxon>Bacillati</taxon>
        <taxon>Actinomycetota</taxon>
        <taxon>Actinomycetes</taxon>
        <taxon>Cryptosporangiales</taxon>
        <taxon>Cryptosporangiaceae</taxon>
        <taxon>Cryptosporangium</taxon>
    </lineage>
</organism>
<dbReference type="PANTHER" id="PTHR43537">
    <property type="entry name" value="TRANSCRIPTIONAL REGULATOR, GNTR FAMILY"/>
    <property type="match status" value="1"/>
</dbReference>
<dbReference type="SUPFAM" id="SSF46785">
    <property type="entry name" value="Winged helix' DNA-binding domain"/>
    <property type="match status" value="1"/>
</dbReference>
<reference evidence="6 7" key="1">
    <citation type="submission" date="2016-11" db="EMBL/GenBank/DDBJ databases">
        <authorList>
            <person name="Jaros S."/>
            <person name="Januszkiewicz K."/>
            <person name="Wedrychowicz H."/>
        </authorList>
    </citation>
    <scope>NUCLEOTIDE SEQUENCE [LARGE SCALE GENOMIC DNA]</scope>
    <source>
        <strain evidence="6 7">DSM 46144</strain>
    </source>
</reference>
<dbReference type="Gene3D" id="1.10.10.10">
    <property type="entry name" value="Winged helix-like DNA-binding domain superfamily/Winged helix DNA-binding domain"/>
    <property type="match status" value="1"/>
</dbReference>
<evidence type="ECO:0000259" key="5">
    <source>
        <dbReference type="PROSITE" id="PS50949"/>
    </source>
</evidence>
<keyword evidence="1" id="KW-0805">Transcription regulation</keyword>
<keyword evidence="3" id="KW-0804">Transcription</keyword>
<keyword evidence="7" id="KW-1185">Reference proteome</keyword>
<name>A0A1M7HM52_9ACTN</name>
<dbReference type="Pfam" id="PF00392">
    <property type="entry name" value="GntR"/>
    <property type="match status" value="1"/>
</dbReference>
<dbReference type="Pfam" id="PF07729">
    <property type="entry name" value="FCD"/>
    <property type="match status" value="1"/>
</dbReference>
<dbReference type="CDD" id="cd07377">
    <property type="entry name" value="WHTH_GntR"/>
    <property type="match status" value="1"/>
</dbReference>
<accession>A0A1M7HM52</accession>
<dbReference type="InterPro" id="IPR011711">
    <property type="entry name" value="GntR_C"/>
</dbReference>
<dbReference type="PROSITE" id="PS50949">
    <property type="entry name" value="HTH_GNTR"/>
    <property type="match status" value="1"/>
</dbReference>
<evidence type="ECO:0000256" key="4">
    <source>
        <dbReference type="SAM" id="MobiDB-lite"/>
    </source>
</evidence>
<proteinExistence type="predicted"/>
<dbReference type="PRINTS" id="PR00035">
    <property type="entry name" value="HTHGNTR"/>
</dbReference>
<dbReference type="EMBL" id="FRCS01000001">
    <property type="protein sequence ID" value="SHM29621.1"/>
    <property type="molecule type" value="Genomic_DNA"/>
</dbReference>
<dbReference type="PANTHER" id="PTHR43537:SF24">
    <property type="entry name" value="GLUCONATE OPERON TRANSCRIPTIONAL REPRESSOR"/>
    <property type="match status" value="1"/>
</dbReference>
<dbReference type="SMART" id="SM00895">
    <property type="entry name" value="FCD"/>
    <property type="match status" value="1"/>
</dbReference>
<feature type="compositionally biased region" description="Low complexity" evidence="4">
    <location>
        <begin position="25"/>
        <end position="35"/>
    </location>
</feature>
<dbReference type="InterPro" id="IPR036390">
    <property type="entry name" value="WH_DNA-bd_sf"/>
</dbReference>
<dbReference type="SUPFAM" id="SSF48008">
    <property type="entry name" value="GntR ligand-binding domain-like"/>
    <property type="match status" value="1"/>
</dbReference>
<gene>
    <name evidence="6" type="ORF">SAMN05443668_101231</name>
</gene>